<gene>
    <name evidence="1" type="ORF">DFQ07_1883</name>
</gene>
<dbReference type="EMBL" id="SNYH01000004">
    <property type="protein sequence ID" value="TDQ25461.1"/>
    <property type="molecule type" value="Genomic_DNA"/>
</dbReference>
<dbReference type="AlphaFoldDB" id="A0A4R6TB97"/>
<comment type="caution">
    <text evidence="1">The sequence shown here is derived from an EMBL/GenBank/DDBJ whole genome shotgun (WGS) entry which is preliminary data.</text>
</comment>
<organism evidence="1 2">
    <name type="scientific">Tenacibaculum caenipelagi</name>
    <dbReference type="NCBI Taxonomy" id="1325435"/>
    <lineage>
        <taxon>Bacteria</taxon>
        <taxon>Pseudomonadati</taxon>
        <taxon>Bacteroidota</taxon>
        <taxon>Flavobacteriia</taxon>
        <taxon>Flavobacteriales</taxon>
        <taxon>Flavobacteriaceae</taxon>
        <taxon>Tenacibaculum</taxon>
    </lineage>
</organism>
<proteinExistence type="predicted"/>
<keyword evidence="2" id="KW-1185">Reference proteome</keyword>
<name>A0A4R6TB97_9FLAO</name>
<accession>A0A4R6TB97</accession>
<reference evidence="1 2" key="1">
    <citation type="submission" date="2019-03" db="EMBL/GenBank/DDBJ databases">
        <title>Genomic Encyclopedia of Type Strains, Phase III (KMG-III): the genomes of soil and plant-associated and newly described type strains.</title>
        <authorList>
            <person name="Whitman W."/>
        </authorList>
    </citation>
    <scope>NUCLEOTIDE SEQUENCE [LARGE SCALE GENOMIC DNA]</scope>
    <source>
        <strain evidence="1 2">CECT 8283</strain>
    </source>
</reference>
<protein>
    <submittedName>
        <fullName evidence="1">Uncharacterized protein</fullName>
    </submittedName>
</protein>
<evidence type="ECO:0000313" key="1">
    <source>
        <dbReference type="EMBL" id="TDQ25461.1"/>
    </source>
</evidence>
<evidence type="ECO:0000313" key="2">
    <source>
        <dbReference type="Proteomes" id="UP000295390"/>
    </source>
</evidence>
<sequence>MRKINHVEFYYPNKEEFIEKDKYKLVDIKTFENYNALIDSVENLKYSSKQTFLKLEDEKATYNILASTFFGQDYPPIIKFKNILSISSDSILKNSKYPIDSLKIVLKRDLENFGRNDSLSDSPKKLIVSITTDLHNLENLIIKICSTFNEIKTTSTDSLQLNLQLNKRLEIVPPPPKTLK</sequence>
<dbReference type="Proteomes" id="UP000295390">
    <property type="component" value="Unassembled WGS sequence"/>
</dbReference>